<feature type="compositionally biased region" description="Basic and acidic residues" evidence="1">
    <location>
        <begin position="163"/>
        <end position="176"/>
    </location>
</feature>
<evidence type="ECO:0000256" key="1">
    <source>
        <dbReference type="SAM" id="MobiDB-lite"/>
    </source>
</evidence>
<accession>A0AAD7L3E6</accession>
<dbReference type="AlphaFoldDB" id="A0AAD7L3E6"/>
<dbReference type="EMBL" id="JARAOO010000011">
    <property type="protein sequence ID" value="KAJ7950889.1"/>
    <property type="molecule type" value="Genomic_DNA"/>
</dbReference>
<comment type="caution">
    <text evidence="2">The sequence shown here is derived from an EMBL/GenBank/DDBJ whole genome shotgun (WGS) entry which is preliminary data.</text>
</comment>
<feature type="region of interest" description="Disordered" evidence="1">
    <location>
        <begin position="149"/>
        <end position="176"/>
    </location>
</feature>
<evidence type="ECO:0000313" key="2">
    <source>
        <dbReference type="EMBL" id="KAJ7950889.1"/>
    </source>
</evidence>
<sequence>MPHHFKIPLFKNLVTHVSVFALEELFKQYKKAKYDIELLACKGHFSATMGLPCSHKIRLLESEVLDLVDINQQWRLDMRSFSEYETQMNEDNQIRGLLENQSNENNNQIGGLLKELQNKYEEWPLAHKEFVHNYLFELINEPIPSFHEPTITSHKGHPLNSKSKKESSSTKHDPSGYEIVDKKRKCGICKCSGHNSRTCQHKVGLRSSSSSVFSIVSHTDDMVYATNLNSPSDINNTFWC</sequence>
<gene>
    <name evidence="2" type="ORF">O6P43_027018</name>
</gene>
<dbReference type="KEGG" id="qsa:O6P43_027018"/>
<proteinExistence type="predicted"/>
<protein>
    <submittedName>
        <fullName evidence="2">Protein FAR1-RELATED SEQUENCE 5</fullName>
    </submittedName>
</protein>
<dbReference type="Proteomes" id="UP001163823">
    <property type="component" value="Chromosome 11"/>
</dbReference>
<name>A0AAD7L3E6_QUISA</name>
<reference evidence="2" key="1">
    <citation type="journal article" date="2023" name="Science">
        <title>Elucidation of the pathway for biosynthesis of saponin adjuvants from the soapbark tree.</title>
        <authorList>
            <person name="Reed J."/>
            <person name="Orme A."/>
            <person name="El-Demerdash A."/>
            <person name="Owen C."/>
            <person name="Martin L.B.B."/>
            <person name="Misra R.C."/>
            <person name="Kikuchi S."/>
            <person name="Rejzek M."/>
            <person name="Martin A.C."/>
            <person name="Harkess A."/>
            <person name="Leebens-Mack J."/>
            <person name="Louveau T."/>
            <person name="Stephenson M.J."/>
            <person name="Osbourn A."/>
        </authorList>
    </citation>
    <scope>NUCLEOTIDE SEQUENCE</scope>
    <source>
        <strain evidence="2">S10</strain>
    </source>
</reference>
<evidence type="ECO:0000313" key="3">
    <source>
        <dbReference type="Proteomes" id="UP001163823"/>
    </source>
</evidence>
<keyword evidence="3" id="KW-1185">Reference proteome</keyword>
<organism evidence="2 3">
    <name type="scientific">Quillaja saponaria</name>
    <name type="common">Soap bark tree</name>
    <dbReference type="NCBI Taxonomy" id="32244"/>
    <lineage>
        <taxon>Eukaryota</taxon>
        <taxon>Viridiplantae</taxon>
        <taxon>Streptophyta</taxon>
        <taxon>Embryophyta</taxon>
        <taxon>Tracheophyta</taxon>
        <taxon>Spermatophyta</taxon>
        <taxon>Magnoliopsida</taxon>
        <taxon>eudicotyledons</taxon>
        <taxon>Gunneridae</taxon>
        <taxon>Pentapetalae</taxon>
        <taxon>rosids</taxon>
        <taxon>fabids</taxon>
        <taxon>Fabales</taxon>
        <taxon>Quillajaceae</taxon>
        <taxon>Quillaja</taxon>
    </lineage>
</organism>